<gene>
    <name evidence="3" type="ORF">AX760_24915</name>
</gene>
<feature type="transmembrane region" description="Helical" evidence="1">
    <location>
        <begin position="239"/>
        <end position="265"/>
    </location>
</feature>
<comment type="caution">
    <text evidence="3">The sequence shown here is derived from an EMBL/GenBank/DDBJ whole genome shotgun (WGS) entry which is preliminary data.</text>
</comment>
<keyword evidence="1" id="KW-0472">Membrane</keyword>
<reference evidence="3 4" key="1">
    <citation type="submission" date="2016-02" db="EMBL/GenBank/DDBJ databases">
        <title>Genome sequencing of a beta-galactosidase producing bacteria Rhizobium sp. 59.</title>
        <authorList>
            <person name="Wang D."/>
            <person name="Kot W."/>
            <person name="Qin Y."/>
            <person name="Hansen L."/>
            <person name="Naqvi K."/>
            <person name="Rensing C."/>
        </authorList>
    </citation>
    <scope>NUCLEOTIDE SEQUENCE [LARGE SCALE GENOMIC DNA]</scope>
    <source>
        <strain evidence="3 4">59</strain>
    </source>
</reference>
<feature type="transmembrane region" description="Helical" evidence="1">
    <location>
        <begin position="55"/>
        <end position="78"/>
    </location>
</feature>
<dbReference type="GO" id="GO:0080120">
    <property type="term" value="P:CAAX-box protein maturation"/>
    <property type="evidence" value="ECO:0007669"/>
    <property type="project" value="UniProtKB-ARBA"/>
</dbReference>
<dbReference type="Pfam" id="PF02517">
    <property type="entry name" value="Rce1-like"/>
    <property type="match status" value="1"/>
</dbReference>
<dbReference type="GO" id="GO:0004175">
    <property type="term" value="F:endopeptidase activity"/>
    <property type="evidence" value="ECO:0007669"/>
    <property type="project" value="UniProtKB-ARBA"/>
</dbReference>
<keyword evidence="1" id="KW-1133">Transmembrane helix</keyword>
<dbReference type="Proteomes" id="UP000182661">
    <property type="component" value="Unassembled WGS sequence"/>
</dbReference>
<dbReference type="EMBL" id="LSRP01000158">
    <property type="protein sequence ID" value="OJF89641.1"/>
    <property type="molecule type" value="Genomic_DNA"/>
</dbReference>
<feature type="transmembrane region" description="Helical" evidence="1">
    <location>
        <begin position="163"/>
        <end position="184"/>
    </location>
</feature>
<protein>
    <recommendedName>
        <fullName evidence="2">CAAX prenyl protease 2/Lysostaphin resistance protein A-like domain-containing protein</fullName>
    </recommendedName>
</protein>
<keyword evidence="4" id="KW-1185">Reference proteome</keyword>
<proteinExistence type="predicted"/>
<feature type="transmembrane region" description="Helical" evidence="1">
    <location>
        <begin position="20"/>
        <end position="43"/>
    </location>
</feature>
<name>A0A657LL90_9HYPH</name>
<feature type="domain" description="CAAX prenyl protease 2/Lysostaphin resistance protein A-like" evidence="2">
    <location>
        <begin position="162"/>
        <end position="248"/>
    </location>
</feature>
<evidence type="ECO:0000313" key="4">
    <source>
        <dbReference type="Proteomes" id="UP000182661"/>
    </source>
</evidence>
<evidence type="ECO:0000313" key="3">
    <source>
        <dbReference type="EMBL" id="OJF89641.1"/>
    </source>
</evidence>
<accession>A0A657LL90</accession>
<evidence type="ECO:0000259" key="2">
    <source>
        <dbReference type="Pfam" id="PF02517"/>
    </source>
</evidence>
<organism evidence="3 4">
    <name type="scientific">Pararhizobium antarcticum</name>
    <dbReference type="NCBI Taxonomy" id="1798805"/>
    <lineage>
        <taxon>Bacteria</taxon>
        <taxon>Pseudomonadati</taxon>
        <taxon>Pseudomonadota</taxon>
        <taxon>Alphaproteobacteria</taxon>
        <taxon>Hyphomicrobiales</taxon>
        <taxon>Rhizobiaceae</taxon>
        <taxon>Rhizobium/Agrobacterium group</taxon>
        <taxon>Pararhizobium</taxon>
    </lineage>
</organism>
<feature type="transmembrane region" description="Helical" evidence="1">
    <location>
        <begin position="105"/>
        <end position="122"/>
    </location>
</feature>
<sequence length="266" mass="29477">MVFPPQSSYHMHGAPNWSAAGLIGLWLVVVLPMAGLSLGLAPILIDRYPTLNPGLIFWATIIVGMAWQFVVSVAVLVYEGQRWTWPELRKSLWLVPPQDPISGRASWHALWVVLTLGAAFVLASEVFFDWLDALFAVYLPGWMRPQYGDITDLATPANAGNWWILWMALVSCLFNYVLGEALFFHGILLPRMEGAFGRWAWLANGIAFGSYHVHKAAVWPTMVITCLAYSLPSQYLRSIWPAVFLHGVEGVILIGAVLFVVLGGLG</sequence>
<evidence type="ECO:0000256" key="1">
    <source>
        <dbReference type="SAM" id="Phobius"/>
    </source>
</evidence>
<dbReference type="AlphaFoldDB" id="A0A657LL90"/>
<keyword evidence="1" id="KW-0812">Transmembrane</keyword>
<dbReference type="InterPro" id="IPR003675">
    <property type="entry name" value="Rce1/LyrA-like_dom"/>
</dbReference>